<dbReference type="EMBL" id="BKCJ010582195">
    <property type="protein sequence ID" value="GFB23657.1"/>
    <property type="molecule type" value="Genomic_DNA"/>
</dbReference>
<feature type="compositionally biased region" description="Polar residues" evidence="1">
    <location>
        <begin position="418"/>
        <end position="433"/>
    </location>
</feature>
<evidence type="ECO:0000256" key="1">
    <source>
        <dbReference type="SAM" id="MobiDB-lite"/>
    </source>
</evidence>
<evidence type="ECO:0008006" key="3">
    <source>
        <dbReference type="Google" id="ProtNLM"/>
    </source>
</evidence>
<comment type="caution">
    <text evidence="2">The sequence shown here is derived from an EMBL/GenBank/DDBJ whole genome shotgun (WGS) entry which is preliminary data.</text>
</comment>
<name>A0A699L2S8_TANCI</name>
<accession>A0A699L2S8</accession>
<feature type="region of interest" description="Disordered" evidence="1">
    <location>
        <begin position="1"/>
        <end position="24"/>
    </location>
</feature>
<organism evidence="2">
    <name type="scientific">Tanacetum cinerariifolium</name>
    <name type="common">Dalmatian daisy</name>
    <name type="synonym">Chrysanthemum cinerariifolium</name>
    <dbReference type="NCBI Taxonomy" id="118510"/>
    <lineage>
        <taxon>Eukaryota</taxon>
        <taxon>Viridiplantae</taxon>
        <taxon>Streptophyta</taxon>
        <taxon>Embryophyta</taxon>
        <taxon>Tracheophyta</taxon>
        <taxon>Spermatophyta</taxon>
        <taxon>Magnoliopsida</taxon>
        <taxon>eudicotyledons</taxon>
        <taxon>Gunneridae</taxon>
        <taxon>Pentapetalae</taxon>
        <taxon>asterids</taxon>
        <taxon>campanulids</taxon>
        <taxon>Asterales</taxon>
        <taxon>Asteraceae</taxon>
        <taxon>Asteroideae</taxon>
        <taxon>Anthemideae</taxon>
        <taxon>Anthemidinae</taxon>
        <taxon>Tanacetum</taxon>
    </lineage>
</organism>
<dbReference type="PANTHER" id="PTHR33223">
    <property type="entry name" value="CCHC-TYPE DOMAIN-CONTAINING PROTEIN"/>
    <property type="match status" value="1"/>
</dbReference>
<dbReference type="AlphaFoldDB" id="A0A699L2S8"/>
<reference evidence="2" key="1">
    <citation type="journal article" date="2019" name="Sci. Rep.">
        <title>Draft genome of Tanacetum cinerariifolium, the natural source of mosquito coil.</title>
        <authorList>
            <person name="Yamashiro T."/>
            <person name="Shiraishi A."/>
            <person name="Satake H."/>
            <person name="Nakayama K."/>
        </authorList>
    </citation>
    <scope>NUCLEOTIDE SEQUENCE</scope>
</reference>
<feature type="region of interest" description="Disordered" evidence="1">
    <location>
        <begin position="360"/>
        <end position="451"/>
    </location>
</feature>
<dbReference type="PANTHER" id="PTHR33223:SF11">
    <property type="entry name" value="ELEMENT PROTEIN, PUTATIVE-RELATED"/>
    <property type="match status" value="1"/>
</dbReference>
<proteinExistence type="predicted"/>
<evidence type="ECO:0000313" key="2">
    <source>
        <dbReference type="EMBL" id="GFB23657.1"/>
    </source>
</evidence>
<gene>
    <name evidence="2" type="ORF">Tci_695628</name>
</gene>
<sequence>YSRSRVTDVRANANAPPLSSSHSNSFDLQHIAAALEDKLDIRMNRFENFLNEMKNSFITPTAPLKAVTKCMRTRRSYFPPTATIPRRSRKQTTNVVEPEFRTIVEMADNRTMAQMLQAPIEGYEDGIVVPQINANNFELKQTLINLVQSNQFTGRQDPHNHLRFFNKVTFTFRHPEVLNITIKLLLFPFSLEGEARIWLDKEPPRSILMWEDLAMSSPWFSELHQLDTFYNALNPNDQDALDSAAGEIFLDKIPRECLSIIESKSNVRYSRSRITNSTANTNAPLSSLPSNSFDLQQIAASLEDKLDIRMNRFEKSLNDIKTSFITPTAPIKAVEEDFQKKFEQKQDDFQNQMMNFKQNLYHNKPSSSSSLPSNTIPNPKGEAKAVTTRSGMSYKEPPIPPPGMEEQEPTEVTKDTELPSTENIQPPSVQVQVQEDEPTEKPFVVIPKAKA</sequence>
<protein>
    <recommendedName>
        <fullName evidence="3">Reverse transcriptase domain-containing protein</fullName>
    </recommendedName>
</protein>
<feature type="non-terminal residue" evidence="2">
    <location>
        <position position="1"/>
    </location>
</feature>
<feature type="non-terminal residue" evidence="2">
    <location>
        <position position="451"/>
    </location>
</feature>